<feature type="transmembrane region" description="Helical" evidence="1">
    <location>
        <begin position="51"/>
        <end position="71"/>
    </location>
</feature>
<organism evidence="2 3">
    <name type="scientific">Ruminococcus difficilis</name>
    <dbReference type="NCBI Taxonomy" id="2763069"/>
    <lineage>
        <taxon>Bacteria</taxon>
        <taxon>Bacillati</taxon>
        <taxon>Bacillota</taxon>
        <taxon>Clostridia</taxon>
        <taxon>Eubacteriales</taxon>
        <taxon>Oscillospiraceae</taxon>
        <taxon>Ruminococcus</taxon>
    </lineage>
</organism>
<protein>
    <submittedName>
        <fullName evidence="2">Uncharacterized protein</fullName>
    </submittedName>
</protein>
<evidence type="ECO:0000313" key="2">
    <source>
        <dbReference type="EMBL" id="MBK6089901.1"/>
    </source>
</evidence>
<accession>A0A934WU22</accession>
<keyword evidence="1" id="KW-0472">Membrane</keyword>
<dbReference type="EMBL" id="JAEQMG010000163">
    <property type="protein sequence ID" value="MBK6089901.1"/>
    <property type="molecule type" value="Genomic_DNA"/>
</dbReference>
<evidence type="ECO:0000313" key="3">
    <source>
        <dbReference type="Proteomes" id="UP000633365"/>
    </source>
</evidence>
<sequence>MKKSLYEQTMDSIKAPERVVDHMLSAVRDSEKKEKIIPMKNRKSNHIKRNVIAASLALALLFGAVFGISALSPKESPFIITVNAAEIFDSGYTPVGTLNGVGGDFHEENDEVTMTYSFAFNIRVEGEKVDDVLYTVKNGSIGAQGENKKSLNQSEVISVEEDEKMFTLLGFSADTADTTLSKETRQAIRDWFDHARAKLEMPALQEDYDDSKFSIADCSSTLYAALLERVSVEAKITYTDGTAETKKLVFACDSVTEDGVATISAKLV</sequence>
<proteinExistence type="predicted"/>
<evidence type="ECO:0000256" key="1">
    <source>
        <dbReference type="SAM" id="Phobius"/>
    </source>
</evidence>
<dbReference type="RefSeq" id="WP_201428594.1">
    <property type="nucleotide sequence ID" value="NZ_JAEQMG010000163.1"/>
</dbReference>
<reference evidence="2" key="1">
    <citation type="submission" date="2021-01" db="EMBL/GenBank/DDBJ databases">
        <title>Genome public.</title>
        <authorList>
            <person name="Liu C."/>
            <person name="Sun Q."/>
        </authorList>
    </citation>
    <scope>NUCLEOTIDE SEQUENCE</scope>
    <source>
        <strain evidence="2">M6</strain>
    </source>
</reference>
<comment type="caution">
    <text evidence="2">The sequence shown here is derived from an EMBL/GenBank/DDBJ whole genome shotgun (WGS) entry which is preliminary data.</text>
</comment>
<keyword evidence="1" id="KW-0812">Transmembrane</keyword>
<gene>
    <name evidence="2" type="ORF">JKK62_14850</name>
</gene>
<dbReference type="Proteomes" id="UP000633365">
    <property type="component" value="Unassembled WGS sequence"/>
</dbReference>
<dbReference type="AlphaFoldDB" id="A0A934WU22"/>
<keyword evidence="3" id="KW-1185">Reference proteome</keyword>
<keyword evidence="1" id="KW-1133">Transmembrane helix</keyword>
<name>A0A934WU22_9FIRM</name>